<reference evidence="2 3" key="1">
    <citation type="submission" date="2016-02" db="EMBL/GenBank/DDBJ databases">
        <authorList>
            <consortium name="Pathogen Informatics"/>
        </authorList>
    </citation>
    <scope>NUCLEOTIDE SEQUENCE [LARGE SCALE GENOMIC DNA]</scope>
    <source>
        <strain evidence="2 3">K173</strain>
    </source>
</reference>
<gene>
    <name evidence="2" type="ORF">PBK173_000140800</name>
</gene>
<evidence type="ECO:0000256" key="1">
    <source>
        <dbReference type="SAM" id="Phobius"/>
    </source>
</evidence>
<organism evidence="2 3">
    <name type="scientific">Plasmodium berghei</name>
    <dbReference type="NCBI Taxonomy" id="5821"/>
    <lineage>
        <taxon>Eukaryota</taxon>
        <taxon>Sar</taxon>
        <taxon>Alveolata</taxon>
        <taxon>Apicomplexa</taxon>
        <taxon>Aconoidasida</taxon>
        <taxon>Haemosporida</taxon>
        <taxon>Plasmodiidae</taxon>
        <taxon>Plasmodium</taxon>
        <taxon>Plasmodium (Vinckeia)</taxon>
    </lineage>
</organism>
<proteinExistence type="predicted"/>
<dbReference type="Proteomes" id="UP000069549">
    <property type="component" value="Chromosome 7"/>
</dbReference>
<evidence type="ECO:0000313" key="3">
    <source>
        <dbReference type="Proteomes" id="UP000069549"/>
    </source>
</evidence>
<keyword evidence="1" id="KW-0472">Membrane</keyword>
<sequence length="2177" mass="261570">MYMKKGKVWLFLFIIFLIVILCNFKISYEKNNERNLNEVTKNEIEYKECKSLVPFYLNTPEYYSILHEINISNAYSIKLNTTYIYFEYINCKFYVNLKLYSKHVDKIELYEYVNNKGILLFSENREENLIKCIFYVQDDKNNKYGNENKRIFYFIIYSNKIETFSECVNIRLDIGIGPIALKNVEKTNWVESNYNEDKIKKDKKIEHHNSYIVVKENYRYAINDYFNFSLKSNKDFYIDENGKKYTIVYNVIIILEFNEENNIKFFSLLSQGENKWNNFSMQLKKIKLNKNYLHNMNIEYIIKHANSDMTCNDMCVKSEESKNGIIFLNALLSNNYVYNFQIRYAEDEKENDYNNNDIKYGNRDRNNKYLGRNSEGKSVESIREMLDQNDIINFNFEYNIVNNIDKYTMLDYLKAHFNHENIQNTFFFDKIIQIKDNNINKNNILPIIGFNKECVGESKKECNKYEINNNYIIYGNTIEINDNFILNFDPNNLFKEETKISIIIEEESFFNFTLESKSENIFVNLLKKNSIENVCNTYYLNHMKDYNLFSYLTKNEKICLKYDKTNFSRHNIKNISKKIIIYIKCIILKGEYELKINFEEYNKKFETNDINLIIQPLRIYENVHSCDRKMNTITDMFYYNLRTENMDKKNDNSVKSYKNIYENMWELNNSIFDDFDFIILYENEIFEKVDKIIVTINNSIFSDIFIIIFETVKDETHYYIYKNSREVTEYEIQNKLNNKLSIYVLTPSLHYSGRKICGFFFVDIDFIQNENKKEFIGEITSFNNMYETNRSYIGKVNHIPYLIIGYDTYSFNHFCYIPDNKEHVLIIFIEKESIIKINCFMENYVYIELYERKHIGGEIKKIKLLEEYQQVYIESFTKGEYEIVFKFNVKNNREMSNFFYLQIYIYQINLLDKCVFHIEDDFSEITEGSSSIYDLNSVYKKIKSKNNKNSNKEIGYFNDNNGFIFENDSSYYFFKRYLLFLFPKKIGEKIEKKIILPEMNNMNNSGFVLKAELVFHKNFLPYKLSLEEDGENILTHESNIYKNKIIITFNILNKNVNFVKLYIYLYDNVNETLIENYCPYAYLNIIYTHELERYIETESEKYQYDSMNLPLFLNNILLKRYNYFEHAEVGNVEVDNVKAENGDDKNREVVLFHDKNEGSINNQRIEYKFITSNNNMMFFLAEKNAFLNIYIYKEGKENMMLNIYKYKDISKLEKSEILPHDEINKDIQSCCEEILSYSKTNDIYISTYFEKGLYIFKYSEKLPYINMILSIIWVETPNIKGVVMTSNKNNKYEINKYIEETESKFYFSKELECGDKKGIFYEEKNLKNLEKFVIENMFDKNMYTVYYGNKKKKITFLNESKNIVIYERIHICFGNDIFNHQVINNTSYIKEKESEESHILLTLNVEKECQVYIEVKPHFYYFIYPFKINILSKNSYFKVSSEYKKYVYVNIEQGEYKIEISFKMENDVNNKISKIRGTIFDVIIFLYNTPNEDKLKNGDFSDKEKKEIVSLKSETSNMNKSYIRRVYKNVFKKVNLKNLSENGIIVNEKIIRHKSEYNYFFCYDKYIIKNNQEIFFTLMDNVSYILKVYLAPIYELSGNNNSKNINKDFVKFEDSDKNNESPFIYNFSTNYLDYTLNVRNVFNIEVIENSLNNSYIPEKVIKEKKLKNKIIEKNTAESNILYANEDDEYILNVYEVKKNFKLVIKNYNNIDNNIELVLGLVPLKYYKTNINTKYSNEYINSYFKDIFNTISAKTNLYSSIIFENRENSTYIYTRVETSVVYLKNIIIEDTFSFPLHIKKGSYIKLNIGYDFSRVNFYVKIMRNNKKISTSNKIKGNMDNGKINIFENVSLFLEEGEYKFQIFFYNLIDNYIHINKNMGFPFYFSFEIFDFVENKNNTSVLLDVYPHSSVYVDKSYPFNIDLIFWSEGKREKHAFMEDEMKKIVYLRVDEIIKSGKIKIQKSYLLPEDMNNLKNNMILKFDLKDNVDIINENNNKKNKYLFTFLNNDVKENIKENEVAMEMSNTKLNSQEQLKQIHSESINKSILLEYKKEDSEKIEENDSYISHNVNQNMFYDIDKAIKNYRSKENEKLKEVTSSIFNKPFSDPDNKSCIYIPIFLIEIYCFEKNNFFYFIFILFIFFMTSAFIFLLIKFYKNWKYYRNYDIFKEYDETISLFDDDI</sequence>
<keyword evidence="1" id="KW-0812">Transmembrane</keyword>
<dbReference type="VEuPathDB" id="PlasmoDB:PBANKA_0721500"/>
<protein>
    <submittedName>
        <fullName evidence="2">Uncharacterized protein</fullName>
    </submittedName>
</protein>
<feature type="transmembrane region" description="Helical" evidence="1">
    <location>
        <begin position="2127"/>
        <end position="2148"/>
    </location>
</feature>
<keyword evidence="1" id="KW-1133">Transmembrane helix</keyword>
<dbReference type="EMBL" id="LT160027">
    <property type="protein sequence ID" value="CXI27300.1"/>
    <property type="molecule type" value="Genomic_DNA"/>
</dbReference>
<name>A0A113RD85_PLABE</name>
<accession>A0A113RD85</accession>
<evidence type="ECO:0000313" key="2">
    <source>
        <dbReference type="EMBL" id="CXI27300.1"/>
    </source>
</evidence>